<dbReference type="RefSeq" id="WP_302037129.1">
    <property type="nucleotide sequence ID" value="NZ_JAUKPO010000003.1"/>
</dbReference>
<comment type="caution">
    <text evidence="2">The sequence shown here is derived from an EMBL/GenBank/DDBJ whole genome shotgun (WGS) entry which is preliminary data.</text>
</comment>
<keyword evidence="1" id="KW-1133">Transmembrane helix</keyword>
<keyword evidence="1" id="KW-0812">Transmembrane</keyword>
<dbReference type="EMBL" id="JAUKPO010000003">
    <property type="protein sequence ID" value="MDO1446334.1"/>
    <property type="molecule type" value="Genomic_DNA"/>
</dbReference>
<sequence>MQSKFIRILIIINGIIIPIIALTLLYKLAEDYFENADFSPEGVLVGEKLEGALTRNVALQGLAYDAPMSIYNSTNLYMPLSVLSYEEEKLLKEKDEHALASYRDASFGIDSYYPMNAAYNSYENYFNILFMDKDYKVIGKLLDRKGAISNIEIPNRYSEEKEIDTTVKNIAYYIAFEDSNKDGLLDGKDDHDLYISDLAGKNLTQVTSNIAIESWHFQKDHTQIVIVYKARNNEEKEEHKRKKFALYDIATKKLMELNDIHSNLDAIEKQLTHQ</sequence>
<reference evidence="2" key="1">
    <citation type="submission" date="2023-07" db="EMBL/GenBank/DDBJ databases">
        <title>The genome sequence of Rhodocytophaga aerolata KACC 12507.</title>
        <authorList>
            <person name="Zhang X."/>
        </authorList>
    </citation>
    <scope>NUCLEOTIDE SEQUENCE</scope>
    <source>
        <strain evidence="2">KACC 12507</strain>
    </source>
</reference>
<gene>
    <name evidence="2" type="ORF">Q0590_08735</name>
</gene>
<evidence type="ECO:0000313" key="3">
    <source>
        <dbReference type="Proteomes" id="UP001168528"/>
    </source>
</evidence>
<keyword evidence="1" id="KW-0472">Membrane</keyword>
<dbReference type="Proteomes" id="UP001168528">
    <property type="component" value="Unassembled WGS sequence"/>
</dbReference>
<feature type="transmembrane region" description="Helical" evidence="1">
    <location>
        <begin position="6"/>
        <end position="26"/>
    </location>
</feature>
<proteinExistence type="predicted"/>
<evidence type="ECO:0000256" key="1">
    <source>
        <dbReference type="SAM" id="Phobius"/>
    </source>
</evidence>
<keyword evidence="3" id="KW-1185">Reference proteome</keyword>
<organism evidence="2 3">
    <name type="scientific">Rhodocytophaga aerolata</name>
    <dbReference type="NCBI Taxonomy" id="455078"/>
    <lineage>
        <taxon>Bacteria</taxon>
        <taxon>Pseudomonadati</taxon>
        <taxon>Bacteroidota</taxon>
        <taxon>Cytophagia</taxon>
        <taxon>Cytophagales</taxon>
        <taxon>Rhodocytophagaceae</taxon>
        <taxon>Rhodocytophaga</taxon>
    </lineage>
</organism>
<protein>
    <submittedName>
        <fullName evidence="2">Uncharacterized protein</fullName>
    </submittedName>
</protein>
<name>A0ABT8R4J8_9BACT</name>
<evidence type="ECO:0000313" key="2">
    <source>
        <dbReference type="EMBL" id="MDO1446334.1"/>
    </source>
</evidence>
<accession>A0ABT8R4J8</accession>